<dbReference type="Proteomes" id="UP001236014">
    <property type="component" value="Chromosome"/>
</dbReference>
<name>A0A9Y2IAJ4_9PSEU</name>
<accession>A0A9Y2IAJ4</accession>
<sequence>MTTGVFDIAVYTSSGLLAAGVTWQTLAKAGRFFRRVNTVVTQWLGDKDLEIPGMLDRMDVHERRLEDIEDQLKPKGGRTLRERLDIVERDVTRIKKAVRADDSEGEGAD</sequence>
<gene>
    <name evidence="1" type="ORF">QRX50_31695</name>
</gene>
<organism evidence="1 2">
    <name type="scientific">Amycolatopsis carbonis</name>
    <dbReference type="NCBI Taxonomy" id="715471"/>
    <lineage>
        <taxon>Bacteria</taxon>
        <taxon>Bacillati</taxon>
        <taxon>Actinomycetota</taxon>
        <taxon>Actinomycetes</taxon>
        <taxon>Pseudonocardiales</taxon>
        <taxon>Pseudonocardiaceae</taxon>
        <taxon>Amycolatopsis</taxon>
    </lineage>
</organism>
<reference evidence="1 2" key="1">
    <citation type="submission" date="2023-06" db="EMBL/GenBank/DDBJ databases">
        <authorList>
            <person name="Oyuntsetseg B."/>
            <person name="Kim S.B."/>
        </authorList>
    </citation>
    <scope>NUCLEOTIDE SEQUENCE [LARGE SCALE GENOMIC DNA]</scope>
    <source>
        <strain evidence="1 2">2-15</strain>
    </source>
</reference>
<evidence type="ECO:0000313" key="2">
    <source>
        <dbReference type="Proteomes" id="UP001236014"/>
    </source>
</evidence>
<protein>
    <submittedName>
        <fullName evidence="1">Uncharacterized protein</fullName>
    </submittedName>
</protein>
<keyword evidence="2" id="KW-1185">Reference proteome</keyword>
<dbReference type="EMBL" id="CP127294">
    <property type="protein sequence ID" value="WIX76024.1"/>
    <property type="molecule type" value="Genomic_DNA"/>
</dbReference>
<dbReference type="AlphaFoldDB" id="A0A9Y2IAJ4"/>
<dbReference type="KEGG" id="acab:QRX50_31695"/>
<dbReference type="RefSeq" id="WP_285966785.1">
    <property type="nucleotide sequence ID" value="NZ_CP127294.1"/>
</dbReference>
<evidence type="ECO:0000313" key="1">
    <source>
        <dbReference type="EMBL" id="WIX76024.1"/>
    </source>
</evidence>
<proteinExistence type="predicted"/>